<evidence type="ECO:0000313" key="3">
    <source>
        <dbReference type="EMBL" id="SFJ89917.1"/>
    </source>
</evidence>
<organism evidence="3 4">
    <name type="scientific">Xenorhabdus mauleonii</name>
    <dbReference type="NCBI Taxonomy" id="351675"/>
    <lineage>
        <taxon>Bacteria</taxon>
        <taxon>Pseudomonadati</taxon>
        <taxon>Pseudomonadota</taxon>
        <taxon>Gammaproteobacteria</taxon>
        <taxon>Enterobacterales</taxon>
        <taxon>Morganellaceae</taxon>
        <taxon>Xenorhabdus</taxon>
    </lineage>
</organism>
<dbReference type="OrthoDB" id="9808681at2"/>
<dbReference type="CDD" id="cd13400">
    <property type="entry name" value="LT_IagB-like"/>
    <property type="match status" value="1"/>
</dbReference>
<evidence type="ECO:0000313" key="4">
    <source>
        <dbReference type="Proteomes" id="UP000198919"/>
    </source>
</evidence>
<dbReference type="Gene3D" id="1.10.530.10">
    <property type="match status" value="1"/>
</dbReference>
<evidence type="ECO:0000259" key="1">
    <source>
        <dbReference type="Pfam" id="PF01464"/>
    </source>
</evidence>
<dbReference type="EMBL" id="NITY01000020">
    <property type="protein sequence ID" value="PHM37617.1"/>
    <property type="molecule type" value="Genomic_DNA"/>
</dbReference>
<dbReference type="EMBL" id="FORG01000019">
    <property type="protein sequence ID" value="SFJ89917.1"/>
    <property type="molecule type" value="Genomic_DNA"/>
</dbReference>
<accession>A0A1I3V6U2</accession>
<reference evidence="3" key="2">
    <citation type="submission" date="2016-10" db="EMBL/GenBank/DDBJ databases">
        <authorList>
            <person name="de Groot N.N."/>
        </authorList>
    </citation>
    <scope>NUCLEOTIDE SEQUENCE [LARGE SCALE GENOMIC DNA]</scope>
    <source>
        <strain evidence="3">DSM 17908</strain>
    </source>
</reference>
<dbReference type="Pfam" id="PF01464">
    <property type="entry name" value="SLT"/>
    <property type="match status" value="1"/>
</dbReference>
<reference evidence="4" key="1">
    <citation type="submission" date="2016-10" db="EMBL/GenBank/DDBJ databases">
        <authorList>
            <person name="Varghese N."/>
            <person name="Submissions S."/>
        </authorList>
    </citation>
    <scope>NUCLEOTIDE SEQUENCE [LARGE SCALE GENOMIC DNA]</scope>
    <source>
        <strain evidence="4">DSM 17908</strain>
    </source>
</reference>
<evidence type="ECO:0000313" key="2">
    <source>
        <dbReference type="EMBL" id="PHM37617.1"/>
    </source>
</evidence>
<dbReference type="Proteomes" id="UP000198919">
    <property type="component" value="Unassembled WGS sequence"/>
</dbReference>
<evidence type="ECO:0000313" key="5">
    <source>
        <dbReference type="Proteomes" id="UP000224607"/>
    </source>
</evidence>
<dbReference type="AlphaFoldDB" id="A0A1I3V6U2"/>
<name>A0A1I3V6U2_9GAMM</name>
<dbReference type="InterPro" id="IPR023346">
    <property type="entry name" value="Lysozyme-like_dom_sf"/>
</dbReference>
<gene>
    <name evidence="3" type="ORF">SAMN05421680_11939</name>
    <name evidence="2" type="ORF">Xmau_03835</name>
</gene>
<protein>
    <submittedName>
        <fullName evidence="3">Transglycosylase SLT domain-containing protein</fullName>
    </submittedName>
</protein>
<proteinExistence type="predicted"/>
<dbReference type="SUPFAM" id="SSF53955">
    <property type="entry name" value="Lysozyme-like"/>
    <property type="match status" value="1"/>
</dbReference>
<dbReference type="Proteomes" id="UP000224607">
    <property type="component" value="Unassembled WGS sequence"/>
</dbReference>
<dbReference type="STRING" id="351675.SAMN05421680_11939"/>
<reference evidence="2 5" key="3">
    <citation type="journal article" date="2017" name="Nat. Microbiol.">
        <title>Natural product diversity associated with the nematode symbionts Photorhabdus and Xenorhabdus.</title>
        <authorList>
            <person name="Tobias N.J."/>
            <person name="Wolff H."/>
            <person name="Djahanschiri B."/>
            <person name="Grundmann F."/>
            <person name="Kronenwerth M."/>
            <person name="Shi Y.M."/>
            <person name="Simonyi S."/>
            <person name="Grun P."/>
            <person name="Shapiro-Ilan D."/>
            <person name="Pidot S.J."/>
            <person name="Stinear T.P."/>
            <person name="Ebersberger I."/>
            <person name="Bode H.B."/>
        </authorList>
    </citation>
    <scope>NUCLEOTIDE SEQUENCE [LARGE SCALE GENOMIC DNA]</scope>
    <source>
        <strain evidence="2 5">DSM 17908</strain>
    </source>
</reference>
<sequence length="163" mass="18344">MRCALQQFLMLIVFTGIVLLFVPIQAQAFCFNEAGARYKVDPLLLRSIATVESNLSPRAIGKNRNKTGRITSRDYGLMQINEIHIPQLQAQGIINDEQDLLNNTCLNVQIGAWVLAKHLKKCGVTWECLGSYNAGFANNNSSRRMLYARKVYSVYLRLYGGTN</sequence>
<feature type="domain" description="Transglycosylase SLT" evidence="1">
    <location>
        <begin position="30"/>
        <end position="145"/>
    </location>
</feature>
<dbReference type="InterPro" id="IPR008258">
    <property type="entry name" value="Transglycosylase_SLT_dom_1"/>
</dbReference>
<keyword evidence="5" id="KW-1185">Reference proteome</keyword>